<evidence type="ECO:0000256" key="8">
    <source>
        <dbReference type="ARBA" id="ARBA00023047"/>
    </source>
</evidence>
<feature type="transmembrane region" description="Helical" evidence="10">
    <location>
        <begin position="39"/>
        <end position="60"/>
    </location>
</feature>
<evidence type="ECO:0000256" key="1">
    <source>
        <dbReference type="ARBA" id="ARBA00004651"/>
    </source>
</evidence>
<keyword evidence="7 10" id="KW-1133">Transmembrane helix</keyword>
<dbReference type="PANTHER" id="PTHR30413:SF10">
    <property type="entry name" value="CAPSULE POLYSACCHARIDE EXPORT INNER-MEMBRANE PROTEIN CTRC"/>
    <property type="match status" value="1"/>
</dbReference>
<comment type="caution">
    <text evidence="12">The sequence shown here is derived from an EMBL/GenBank/DDBJ whole genome shotgun (WGS) entry which is preliminary data.</text>
</comment>
<keyword evidence="4" id="KW-1003">Cell membrane</keyword>
<name>A0ABN0Y5R7_9CAUL</name>
<comment type="subcellular location">
    <subcellularLocation>
        <location evidence="1">Cell membrane</location>
        <topology evidence="1">Multi-pass membrane protein</topology>
    </subcellularLocation>
</comment>
<dbReference type="InterPro" id="IPR013525">
    <property type="entry name" value="ABC2_TM"/>
</dbReference>
<evidence type="ECO:0000256" key="2">
    <source>
        <dbReference type="ARBA" id="ARBA00007783"/>
    </source>
</evidence>
<protein>
    <recommendedName>
        <fullName evidence="11">ABC-2 type transporter transmembrane domain-containing protein</fullName>
    </recommendedName>
</protein>
<gene>
    <name evidence="12" type="ORF">GCM10009093_08200</name>
</gene>
<organism evidence="12 13">
    <name type="scientific">Brevundimonas terrae</name>
    <dbReference type="NCBI Taxonomy" id="363631"/>
    <lineage>
        <taxon>Bacteria</taxon>
        <taxon>Pseudomonadati</taxon>
        <taxon>Pseudomonadota</taxon>
        <taxon>Alphaproteobacteria</taxon>
        <taxon>Caulobacterales</taxon>
        <taxon>Caulobacteraceae</taxon>
        <taxon>Brevundimonas</taxon>
    </lineage>
</organism>
<sequence>MHFFVSRSVLELAGTTLAFIVVYVALVVLHQVGAPSDWLYLYGGWFLMWLMATGTGYILSGLAMRSDVMERLVPLVSYAMIPLSGVFFMIDWLPEAAREKYLLVPFPNAVEMVRAGIFGDIVTTHFNVGYAIGSALVLLLAGLLLLRNAEGYLDVD</sequence>
<evidence type="ECO:0000256" key="4">
    <source>
        <dbReference type="ARBA" id="ARBA00022475"/>
    </source>
</evidence>
<feature type="transmembrane region" description="Helical" evidence="10">
    <location>
        <begin position="72"/>
        <end position="93"/>
    </location>
</feature>
<evidence type="ECO:0000256" key="3">
    <source>
        <dbReference type="ARBA" id="ARBA00022448"/>
    </source>
</evidence>
<keyword evidence="6 10" id="KW-0812">Transmembrane</keyword>
<accession>A0ABN0Y5R7</accession>
<comment type="similarity">
    <text evidence="2">Belongs to the ABC-2 integral membrane protein family.</text>
</comment>
<feature type="transmembrane region" description="Helical" evidence="10">
    <location>
        <begin position="128"/>
        <end position="146"/>
    </location>
</feature>
<evidence type="ECO:0000313" key="13">
    <source>
        <dbReference type="Proteomes" id="UP001500791"/>
    </source>
</evidence>
<evidence type="ECO:0000256" key="10">
    <source>
        <dbReference type="SAM" id="Phobius"/>
    </source>
</evidence>
<keyword evidence="13" id="KW-1185">Reference proteome</keyword>
<feature type="domain" description="ABC-2 type transporter transmembrane" evidence="11">
    <location>
        <begin position="3"/>
        <end position="118"/>
    </location>
</feature>
<keyword evidence="8" id="KW-0625">Polysaccharide transport</keyword>
<keyword evidence="9 10" id="KW-0472">Membrane</keyword>
<dbReference type="Pfam" id="PF01061">
    <property type="entry name" value="ABC2_membrane"/>
    <property type="match status" value="1"/>
</dbReference>
<evidence type="ECO:0000313" key="12">
    <source>
        <dbReference type="EMBL" id="GAA0383611.1"/>
    </source>
</evidence>
<evidence type="ECO:0000256" key="6">
    <source>
        <dbReference type="ARBA" id="ARBA00022692"/>
    </source>
</evidence>
<reference evidence="12 13" key="1">
    <citation type="journal article" date="2019" name="Int. J. Syst. Evol. Microbiol.">
        <title>The Global Catalogue of Microorganisms (GCM) 10K type strain sequencing project: providing services to taxonomists for standard genome sequencing and annotation.</title>
        <authorList>
            <consortium name="The Broad Institute Genomics Platform"/>
            <consortium name="The Broad Institute Genome Sequencing Center for Infectious Disease"/>
            <person name="Wu L."/>
            <person name="Ma J."/>
        </authorList>
    </citation>
    <scope>NUCLEOTIDE SEQUENCE [LARGE SCALE GENOMIC DNA]</scope>
    <source>
        <strain evidence="12 13">JCM 13476</strain>
    </source>
</reference>
<evidence type="ECO:0000256" key="7">
    <source>
        <dbReference type="ARBA" id="ARBA00022989"/>
    </source>
</evidence>
<dbReference type="PANTHER" id="PTHR30413">
    <property type="entry name" value="INNER MEMBRANE TRANSPORT PERMEASE"/>
    <property type="match status" value="1"/>
</dbReference>
<dbReference type="EMBL" id="BAAAEJ010000003">
    <property type="protein sequence ID" value="GAA0383611.1"/>
    <property type="molecule type" value="Genomic_DNA"/>
</dbReference>
<feature type="transmembrane region" description="Helical" evidence="10">
    <location>
        <begin position="12"/>
        <end position="33"/>
    </location>
</feature>
<keyword evidence="5" id="KW-0762">Sugar transport</keyword>
<keyword evidence="3" id="KW-0813">Transport</keyword>
<evidence type="ECO:0000256" key="9">
    <source>
        <dbReference type="ARBA" id="ARBA00023136"/>
    </source>
</evidence>
<dbReference type="Proteomes" id="UP001500791">
    <property type="component" value="Unassembled WGS sequence"/>
</dbReference>
<evidence type="ECO:0000256" key="5">
    <source>
        <dbReference type="ARBA" id="ARBA00022597"/>
    </source>
</evidence>
<proteinExistence type="inferred from homology"/>
<evidence type="ECO:0000259" key="11">
    <source>
        <dbReference type="Pfam" id="PF01061"/>
    </source>
</evidence>
<dbReference type="PRINTS" id="PR00164">
    <property type="entry name" value="ABC2TRNSPORT"/>
</dbReference>
<dbReference type="InterPro" id="IPR000412">
    <property type="entry name" value="ABC_2_transport"/>
</dbReference>